<dbReference type="AlphaFoldDB" id="A0A250IDE6"/>
<dbReference type="EMBL" id="CP022163">
    <property type="protein sequence ID" value="ATB29884.1"/>
    <property type="molecule type" value="Genomic_DNA"/>
</dbReference>
<evidence type="ECO:0000313" key="1">
    <source>
        <dbReference type="EMBL" id="ATB29884.1"/>
    </source>
</evidence>
<sequence>MPSLFQRVKQHGEYENYPRILHLAAERPMSGLAEVALQHRRLGQRDE</sequence>
<proteinExistence type="predicted"/>
<accession>A0A250IDE6</accession>
<dbReference type="KEGG" id="mbd:MEBOL_003339"/>
<gene>
    <name evidence="1" type="ORF">MEBOL_003339</name>
</gene>
<dbReference type="Proteomes" id="UP000217289">
    <property type="component" value="Chromosome"/>
</dbReference>
<protein>
    <submittedName>
        <fullName evidence="1">Uncharacterized protein</fullName>
    </submittedName>
</protein>
<organism evidence="1 2">
    <name type="scientific">Melittangium boletus DSM 14713</name>
    <dbReference type="NCBI Taxonomy" id="1294270"/>
    <lineage>
        <taxon>Bacteria</taxon>
        <taxon>Pseudomonadati</taxon>
        <taxon>Myxococcota</taxon>
        <taxon>Myxococcia</taxon>
        <taxon>Myxococcales</taxon>
        <taxon>Cystobacterineae</taxon>
        <taxon>Archangiaceae</taxon>
        <taxon>Melittangium</taxon>
    </lineage>
</organism>
<reference evidence="1 2" key="1">
    <citation type="submission" date="2017-06" db="EMBL/GenBank/DDBJ databases">
        <authorList>
            <person name="Kim H.J."/>
            <person name="Triplett B.A."/>
        </authorList>
    </citation>
    <scope>NUCLEOTIDE SEQUENCE [LARGE SCALE GENOMIC DNA]</scope>
    <source>
        <strain evidence="1 2">DSM 14713</strain>
    </source>
</reference>
<keyword evidence="2" id="KW-1185">Reference proteome</keyword>
<evidence type="ECO:0000313" key="2">
    <source>
        <dbReference type="Proteomes" id="UP000217289"/>
    </source>
</evidence>
<name>A0A250IDE6_9BACT</name>